<comment type="caution">
    <text evidence="2">The sequence shown here is derived from an EMBL/GenBank/DDBJ whole genome shotgun (WGS) entry which is preliminary data.</text>
</comment>
<gene>
    <name evidence="2" type="ORF">TWF696_005931</name>
</gene>
<dbReference type="EMBL" id="JAVHNQ010000004">
    <property type="protein sequence ID" value="KAK6349651.1"/>
    <property type="molecule type" value="Genomic_DNA"/>
</dbReference>
<keyword evidence="3" id="KW-1185">Reference proteome</keyword>
<name>A0AAV9UUL8_9PEZI</name>
<organism evidence="2 3">
    <name type="scientific">Orbilia brochopaga</name>
    <dbReference type="NCBI Taxonomy" id="3140254"/>
    <lineage>
        <taxon>Eukaryota</taxon>
        <taxon>Fungi</taxon>
        <taxon>Dikarya</taxon>
        <taxon>Ascomycota</taxon>
        <taxon>Pezizomycotina</taxon>
        <taxon>Orbiliomycetes</taxon>
        <taxon>Orbiliales</taxon>
        <taxon>Orbiliaceae</taxon>
        <taxon>Orbilia</taxon>
    </lineage>
</organism>
<protein>
    <submittedName>
        <fullName evidence="2">Uncharacterized protein</fullName>
    </submittedName>
</protein>
<accession>A0AAV9UUL8</accession>
<evidence type="ECO:0000313" key="3">
    <source>
        <dbReference type="Proteomes" id="UP001375240"/>
    </source>
</evidence>
<feature type="region of interest" description="Disordered" evidence="1">
    <location>
        <begin position="294"/>
        <end position="318"/>
    </location>
</feature>
<proteinExistence type="predicted"/>
<dbReference type="Proteomes" id="UP001375240">
    <property type="component" value="Unassembled WGS sequence"/>
</dbReference>
<evidence type="ECO:0000313" key="2">
    <source>
        <dbReference type="EMBL" id="KAK6349651.1"/>
    </source>
</evidence>
<sequence>MMLRHQSDGQVLLSVSMVAGMLQLLISLIALSAIVAPDPAMASTTGLPYTAPKNLTTVENITDLIRPAPKVESGPATLSVSKRALGPEIFYVNGETLTIQCDPLALEHIRRYGMPQSSPPSLLGLLPESVQLQFEMDKCLTCECTPEGAMIPTRYPASGYCPDEATVDACIRIFWCVCFVSLKRRYRRPPSVTATDFYEAGQKIPKTVLTLNPGFYPPLNPQGQPRGVFGTLDMKQKSASDSAEPYSLKGPSRGARLNRVSIDVDLEWLGTIGAEVYRKLVQWAAPRQLRAGRHPSRITAVKRSYPPPINADEAQTQE</sequence>
<dbReference type="AlphaFoldDB" id="A0AAV9UUL8"/>
<evidence type="ECO:0000256" key="1">
    <source>
        <dbReference type="SAM" id="MobiDB-lite"/>
    </source>
</evidence>
<reference evidence="2 3" key="1">
    <citation type="submission" date="2019-10" db="EMBL/GenBank/DDBJ databases">
        <authorList>
            <person name="Palmer J.M."/>
        </authorList>
    </citation>
    <scope>NUCLEOTIDE SEQUENCE [LARGE SCALE GENOMIC DNA]</scope>
    <source>
        <strain evidence="2 3">TWF696</strain>
    </source>
</reference>